<dbReference type="EMBL" id="LRPM01000012">
    <property type="protein sequence ID" value="KWZ78869.1"/>
    <property type="molecule type" value="Genomic_DNA"/>
</dbReference>
<gene>
    <name evidence="2" type="ORF">HMPREF3200_00511</name>
</gene>
<dbReference type="Pfam" id="PF01869">
    <property type="entry name" value="BcrAD_BadFG"/>
    <property type="match status" value="1"/>
</dbReference>
<dbReference type="PATRIC" id="fig|33036.3.peg.509"/>
<proteinExistence type="predicted"/>
<dbReference type="InterPro" id="IPR052519">
    <property type="entry name" value="Euk-type_GlcNAc_Kinase"/>
</dbReference>
<dbReference type="CDD" id="cd24007">
    <property type="entry name" value="ASKHA_NBD_eukNAGK-like"/>
    <property type="match status" value="1"/>
</dbReference>
<dbReference type="InterPro" id="IPR043129">
    <property type="entry name" value="ATPase_NBD"/>
</dbReference>
<sequence>MPKEIYLGVDGGGTKTAFLLDVDGKRFESKQITIHPKQITRQQFFEIMKLGVDEVCNKAGIKPEEILYTFVAAPGYGQYPDTVSYIDEGISKAIASDRFTVANDCVNGWAGSLNAKPGINLVLGTGQIGYGVDEEGNSMRSGGWGPLLGDEASGYYIGLKILNHFTKMSDGRCDRTILYDLIRQRLGLKDDMEIIDMAEKMRRDEIADLSKIFSEGLEKDDPYCYLLLEEISKEAALVIDSIIKGLNFKGEVKVSYSGGIFNLGEKLIKKIEENSKNQIKIEKPYTNPSEGALILARLYRK</sequence>
<evidence type="ECO:0000313" key="2">
    <source>
        <dbReference type="EMBL" id="KWZ78869.1"/>
    </source>
</evidence>
<dbReference type="RefSeq" id="WP_060929081.1">
    <property type="nucleotide sequence ID" value="NZ_KQ955255.1"/>
</dbReference>
<evidence type="ECO:0000259" key="1">
    <source>
        <dbReference type="Pfam" id="PF01869"/>
    </source>
</evidence>
<dbReference type="InterPro" id="IPR002731">
    <property type="entry name" value="ATPase_BadF"/>
</dbReference>
<protein>
    <submittedName>
        <fullName evidence="2">BadF/BadG/BcrA/BcrD ATPase family protein</fullName>
    </submittedName>
</protein>
<dbReference type="PANTHER" id="PTHR43190">
    <property type="entry name" value="N-ACETYL-D-GLUCOSAMINE KINASE"/>
    <property type="match status" value="1"/>
</dbReference>
<dbReference type="OrthoDB" id="9772633at2"/>
<dbReference type="SUPFAM" id="SSF53067">
    <property type="entry name" value="Actin-like ATPase domain"/>
    <property type="match status" value="2"/>
</dbReference>
<dbReference type="Proteomes" id="UP000070383">
    <property type="component" value="Unassembled WGS sequence"/>
</dbReference>
<evidence type="ECO:0000313" key="3">
    <source>
        <dbReference type="Proteomes" id="UP000070383"/>
    </source>
</evidence>
<comment type="caution">
    <text evidence="2">The sequence shown here is derived from an EMBL/GenBank/DDBJ whole genome shotgun (WGS) entry which is preliminary data.</text>
</comment>
<dbReference type="Gene3D" id="3.30.420.40">
    <property type="match status" value="2"/>
</dbReference>
<accession>A0A133KGX9</accession>
<name>A0A133KGX9_9FIRM</name>
<dbReference type="PANTHER" id="PTHR43190:SF3">
    <property type="entry name" value="N-ACETYL-D-GLUCOSAMINE KINASE"/>
    <property type="match status" value="1"/>
</dbReference>
<reference evidence="3" key="1">
    <citation type="submission" date="2016-01" db="EMBL/GenBank/DDBJ databases">
        <authorList>
            <person name="Mitreva M."/>
            <person name="Pepin K.H."/>
            <person name="Mihindukulasuriya K.A."/>
            <person name="Fulton R."/>
            <person name="Fronick C."/>
            <person name="O'Laughlin M."/>
            <person name="Miner T."/>
            <person name="Herter B."/>
            <person name="Rosa B.A."/>
            <person name="Cordes M."/>
            <person name="Tomlinson C."/>
            <person name="Wollam A."/>
            <person name="Palsikar V.B."/>
            <person name="Mardis E.R."/>
            <person name="Wilson R.K."/>
        </authorList>
    </citation>
    <scope>NUCLEOTIDE SEQUENCE [LARGE SCALE GENOMIC DNA]</scope>
    <source>
        <strain evidence="3">MJR8151</strain>
    </source>
</reference>
<organism evidence="2 3">
    <name type="scientific">Anaerococcus tetradius</name>
    <dbReference type="NCBI Taxonomy" id="33036"/>
    <lineage>
        <taxon>Bacteria</taxon>
        <taxon>Bacillati</taxon>
        <taxon>Bacillota</taxon>
        <taxon>Tissierellia</taxon>
        <taxon>Tissierellales</taxon>
        <taxon>Peptoniphilaceae</taxon>
        <taxon>Anaerococcus</taxon>
    </lineage>
</organism>
<feature type="domain" description="ATPase BadF/BadG/BcrA/BcrD type" evidence="1">
    <location>
        <begin position="7"/>
        <end position="296"/>
    </location>
</feature>
<dbReference type="STRING" id="33036.HMPREF3200_00511"/>
<keyword evidence="3" id="KW-1185">Reference proteome</keyword>
<dbReference type="AlphaFoldDB" id="A0A133KGX9"/>